<evidence type="ECO:0000313" key="4">
    <source>
        <dbReference type="Proteomes" id="UP000683511"/>
    </source>
</evidence>
<dbReference type="KEGG" id="rsin:B6N60_01227"/>
<dbReference type="InterPro" id="IPR052177">
    <property type="entry name" value="Divisome_Glycosyl_Hydrolase"/>
</dbReference>
<gene>
    <name evidence="3" type="ORF">B6N60_01227</name>
</gene>
<proteinExistence type="predicted"/>
<evidence type="ECO:0000256" key="1">
    <source>
        <dbReference type="ARBA" id="ARBA00022729"/>
    </source>
</evidence>
<protein>
    <recommendedName>
        <fullName evidence="2">Glycosyl hydrolase-like 10 domain-containing protein</fullName>
    </recommendedName>
</protein>
<evidence type="ECO:0000259" key="2">
    <source>
        <dbReference type="Pfam" id="PF02638"/>
    </source>
</evidence>
<dbReference type="InterPro" id="IPR003790">
    <property type="entry name" value="GHL10"/>
</dbReference>
<accession>A0A975Y3V8</accession>
<organism evidence="3 4">
    <name type="scientific">Richelia sinica FACHB-800</name>
    <dbReference type="NCBI Taxonomy" id="1357546"/>
    <lineage>
        <taxon>Bacteria</taxon>
        <taxon>Bacillati</taxon>
        <taxon>Cyanobacteriota</taxon>
        <taxon>Cyanophyceae</taxon>
        <taxon>Nostocales</taxon>
        <taxon>Nostocaceae</taxon>
        <taxon>Richelia</taxon>
    </lineage>
</organism>
<dbReference type="EMBL" id="CP021056">
    <property type="protein sequence ID" value="QXE22544.1"/>
    <property type="molecule type" value="Genomic_DNA"/>
</dbReference>
<dbReference type="SUPFAM" id="SSF51445">
    <property type="entry name" value="(Trans)glycosidases"/>
    <property type="match status" value="1"/>
</dbReference>
<dbReference type="Proteomes" id="UP000683511">
    <property type="component" value="Chromosome"/>
</dbReference>
<dbReference type="InterPro" id="IPR017853">
    <property type="entry name" value="GH"/>
</dbReference>
<dbReference type="PANTHER" id="PTHR43405:SF1">
    <property type="entry name" value="GLYCOSYL HYDROLASE DIGH"/>
    <property type="match status" value="1"/>
</dbReference>
<dbReference type="SUPFAM" id="SSF69360">
    <property type="entry name" value="Cell wall binding repeat"/>
    <property type="match status" value="2"/>
</dbReference>
<dbReference type="PANTHER" id="PTHR43405">
    <property type="entry name" value="GLYCOSYL HYDROLASE DIGH"/>
    <property type="match status" value="1"/>
</dbReference>
<feature type="domain" description="Glycosyl hydrolase-like 10" evidence="2">
    <location>
        <begin position="2"/>
        <end position="300"/>
    </location>
</feature>
<sequence length="661" mass="75360">MEIRGVWITTTNSQVLDDPKNIAEAMKFLADTGFNVVFPVVWNNGSTNYRSQVMLEKFGIEIKERREFKDRDPLAELIAEAQKVDIAVIPWFEYGFMSSYQGKNGGIIIEKKPEWAARDYNGKNLHLNGFYWLNPLDNEVQDFLLSLFLEVAKKYAVAGVQGDDHFIALPMEGGYNDNNIQRYEKEFNQKPPQPPTRGYSQDPLWQDKLWIQQWKQWVRWRADILSNFLNRLYRAIINVNPELVISMSPSIYPWGYENYLQDSQTWVDLGLVDLIHPQLYRREFAAYNSTIDTLKKEQFTQQQLPLLTPGLLLQKTLTSNPTQGENEKEHFIVSAIKYNREAGIPGEVLFFYEDLRKDDDALAKLLKATVYSQSPGKFDPKAIKNNTFTHRRINNYIYLNDSSPERISQLKYDWIEPFSEGIAAVKMGYKWGYIDKTAKLVGRLEYDTVTPFTEGLALVKINNYKNPYIGYIDKTAKRITKLKLDDGLSFSEGVAAVKIANQWGYIDQVGTIIINPQFEEAKSFVSDLAAVKISGKWGYINKSGGTVIFPEFDEARNFSEGLALVKTGKKFGYIDITGQVVIEPQFDDGDMFSEGLAPVKISGKWGYINEYGELLIPANFNCAKPFSGGLGLVNVGGEIKVDNQTGQTHFLGGKWGYIRKP</sequence>
<keyword evidence="1" id="KW-0732">Signal</keyword>
<reference evidence="3" key="1">
    <citation type="submission" date="2017-04" db="EMBL/GenBank/DDBJ databases">
        <title>Genome deletions in a multicellular cyanobacterial endosymbiont for morphological adaptation in marine diatoms.</title>
        <authorList>
            <person name="Wang Y."/>
            <person name="Gao H."/>
            <person name="Li R."/>
            <person name="Xu X."/>
        </authorList>
    </citation>
    <scope>NUCLEOTIDE SEQUENCE</scope>
    <source>
        <strain evidence="3">FACHB 800</strain>
    </source>
</reference>
<dbReference type="InterPro" id="IPR032774">
    <property type="entry name" value="WG_beta_rep"/>
</dbReference>
<dbReference type="Pfam" id="PF14903">
    <property type="entry name" value="WG_beta_rep"/>
    <property type="match status" value="3"/>
</dbReference>
<dbReference type="Gene3D" id="3.20.20.80">
    <property type="entry name" value="Glycosidases"/>
    <property type="match status" value="1"/>
</dbReference>
<name>A0A975Y3V8_9NOST</name>
<dbReference type="RefSeq" id="WP_190602687.1">
    <property type="nucleotide sequence ID" value="NZ_CP021056.1"/>
</dbReference>
<keyword evidence="4" id="KW-1185">Reference proteome</keyword>
<evidence type="ECO:0000313" key="3">
    <source>
        <dbReference type="EMBL" id="QXE22544.1"/>
    </source>
</evidence>
<dbReference type="Pfam" id="PF02638">
    <property type="entry name" value="GHL10"/>
    <property type="match status" value="1"/>
</dbReference>
<dbReference type="AlphaFoldDB" id="A0A975Y3V8"/>